<dbReference type="Proteomes" id="UP000193964">
    <property type="component" value="Unassembled WGS sequence"/>
</dbReference>
<gene>
    <name evidence="2" type="ORF">AWC31_09130</name>
</gene>
<dbReference type="AlphaFoldDB" id="A0A1X2ETY7"/>
<dbReference type="SUPFAM" id="SSF140453">
    <property type="entry name" value="EsxAB dimer-like"/>
    <property type="match status" value="1"/>
</dbReference>
<feature type="compositionally biased region" description="Low complexity" evidence="1">
    <location>
        <begin position="102"/>
        <end position="119"/>
    </location>
</feature>
<name>A0A1X2ETY7_9MYCO</name>
<evidence type="ECO:0000313" key="2">
    <source>
        <dbReference type="EMBL" id="ORX09279.1"/>
    </source>
</evidence>
<dbReference type="Gene3D" id="1.10.287.1060">
    <property type="entry name" value="ESAT-6-like"/>
    <property type="match status" value="1"/>
</dbReference>
<organism evidence="2 3">
    <name type="scientific">Mycolicibacterium wolinskyi</name>
    <dbReference type="NCBI Taxonomy" id="59750"/>
    <lineage>
        <taxon>Bacteria</taxon>
        <taxon>Bacillati</taxon>
        <taxon>Actinomycetota</taxon>
        <taxon>Actinomycetes</taxon>
        <taxon>Mycobacteriales</taxon>
        <taxon>Mycobacteriaceae</taxon>
        <taxon>Mycolicibacterium</taxon>
    </lineage>
</organism>
<evidence type="ECO:0008006" key="4">
    <source>
        <dbReference type="Google" id="ProtNLM"/>
    </source>
</evidence>
<dbReference type="Pfam" id="PF06013">
    <property type="entry name" value="WXG100"/>
    <property type="match status" value="1"/>
</dbReference>
<sequence length="273" mass="27423">MGQPVEVVTSELHSAATRLADAGQRLQDGLSSVDLEVGQLLGSGWKGRAASAYETEWDKWHTGAGQVVRGLQTMSELLRRAADEYARTDQQSADAVGSSFQPGDAAGPGSSPAGPSPTGQTAVDAMSNRGVAETAASMNLTQPAAEAGGQVAQGLGQTTGQVAGGLAQAAAGLVQVATGIAQGVVGLAQQAAHAQPNGEATPGEKAEKAKRDEGDDREERADESDERGHDAEGHGGAAAADDSASTAPVQAPPVEPRTPTRAVGRSDGSDVGL</sequence>
<feature type="region of interest" description="Disordered" evidence="1">
    <location>
        <begin position="189"/>
        <end position="273"/>
    </location>
</feature>
<dbReference type="EMBL" id="LQQA01000034">
    <property type="protein sequence ID" value="ORX09279.1"/>
    <property type="molecule type" value="Genomic_DNA"/>
</dbReference>
<evidence type="ECO:0000256" key="1">
    <source>
        <dbReference type="SAM" id="MobiDB-lite"/>
    </source>
</evidence>
<comment type="caution">
    <text evidence="2">The sequence shown here is derived from an EMBL/GenBank/DDBJ whole genome shotgun (WGS) entry which is preliminary data.</text>
</comment>
<reference evidence="2 3" key="1">
    <citation type="submission" date="2016-01" db="EMBL/GenBank/DDBJ databases">
        <title>The new phylogeny of the genus Mycobacterium.</title>
        <authorList>
            <person name="Tarcisio F."/>
            <person name="Conor M."/>
            <person name="Antonella G."/>
            <person name="Elisabetta G."/>
            <person name="Giulia F.S."/>
            <person name="Sara T."/>
            <person name="Anna F."/>
            <person name="Clotilde B."/>
            <person name="Roberto B."/>
            <person name="Veronica D.S."/>
            <person name="Fabio R."/>
            <person name="Monica P."/>
            <person name="Olivier J."/>
            <person name="Enrico T."/>
            <person name="Nicola S."/>
        </authorList>
    </citation>
    <scope>NUCLEOTIDE SEQUENCE [LARGE SCALE GENOMIC DNA]</scope>
    <source>
        <strain evidence="2 3">ATCC 700010</strain>
    </source>
</reference>
<protein>
    <recommendedName>
        <fullName evidence="4">WXG100 family type VII secretion target</fullName>
    </recommendedName>
</protein>
<feature type="region of interest" description="Disordered" evidence="1">
    <location>
        <begin position="85"/>
        <end position="123"/>
    </location>
</feature>
<dbReference type="RefSeq" id="WP_085150028.1">
    <property type="nucleotide sequence ID" value="NZ_JACKUA010000033.1"/>
</dbReference>
<feature type="compositionally biased region" description="Polar residues" evidence="1">
    <location>
        <begin position="88"/>
        <end position="101"/>
    </location>
</feature>
<accession>A0A1X2ETY7</accession>
<dbReference type="InterPro" id="IPR036689">
    <property type="entry name" value="ESAT-6-like_sf"/>
</dbReference>
<dbReference type="OrthoDB" id="3787781at2"/>
<dbReference type="NCBIfam" id="TIGR03930">
    <property type="entry name" value="WXG100_ESAT6"/>
    <property type="match status" value="1"/>
</dbReference>
<feature type="compositionally biased region" description="Basic and acidic residues" evidence="1">
    <location>
        <begin position="202"/>
        <end position="233"/>
    </location>
</feature>
<evidence type="ECO:0000313" key="3">
    <source>
        <dbReference type="Proteomes" id="UP000193964"/>
    </source>
</evidence>
<dbReference type="InterPro" id="IPR010310">
    <property type="entry name" value="T7SS_ESAT-6-like"/>
</dbReference>
<proteinExistence type="predicted"/>